<dbReference type="RefSeq" id="WP_184963118.1">
    <property type="nucleotide sequence ID" value="NZ_JACHIN010000005.1"/>
</dbReference>
<gene>
    <name evidence="1" type="ORF">HNR40_003867</name>
</gene>
<evidence type="ECO:0000313" key="1">
    <source>
        <dbReference type="EMBL" id="MBB5078381.1"/>
    </source>
</evidence>
<reference evidence="1 2" key="1">
    <citation type="submission" date="2020-08" db="EMBL/GenBank/DDBJ databases">
        <title>Genomic Encyclopedia of Type Strains, Phase IV (KMG-IV): sequencing the most valuable type-strain genomes for metagenomic binning, comparative biology and taxonomic classification.</title>
        <authorList>
            <person name="Goeker M."/>
        </authorList>
    </citation>
    <scope>NUCLEOTIDE SEQUENCE [LARGE SCALE GENOMIC DNA]</scope>
    <source>
        <strain evidence="1 2">DSM 45385</strain>
    </source>
</reference>
<comment type="caution">
    <text evidence="1">The sequence shown here is derived from an EMBL/GenBank/DDBJ whole genome shotgun (WGS) entry which is preliminary data.</text>
</comment>
<evidence type="ECO:0000313" key="2">
    <source>
        <dbReference type="Proteomes" id="UP000568380"/>
    </source>
</evidence>
<keyword evidence="2" id="KW-1185">Reference proteome</keyword>
<dbReference type="AlphaFoldDB" id="A0A7W8A441"/>
<protein>
    <submittedName>
        <fullName evidence="1">Uncharacterized protein</fullName>
    </submittedName>
</protein>
<proteinExistence type="predicted"/>
<dbReference type="EMBL" id="JACHIN010000005">
    <property type="protein sequence ID" value="MBB5078381.1"/>
    <property type="molecule type" value="Genomic_DNA"/>
</dbReference>
<sequence length="160" mass="16801">MIAVLVRTFPVQASLGPAPPRGATLTALTHDDRVVAVVDGGGGPYPPLVVVELDGDLVDEAVLLDLADLLGLLTEVPGVLVERDGRPYGIMARADVAAALPLELLEEGSQRLGNAPGLPSRRYVCRKCEPPSRRLPRSATNGPPACSRVWSHGPMELEGG</sequence>
<name>A0A7W8A441_9ACTN</name>
<dbReference type="Proteomes" id="UP000568380">
    <property type="component" value="Unassembled WGS sequence"/>
</dbReference>
<accession>A0A7W8A441</accession>
<organism evidence="1 2">
    <name type="scientific">Nonomuraea endophytica</name>
    <dbReference type="NCBI Taxonomy" id="714136"/>
    <lineage>
        <taxon>Bacteria</taxon>
        <taxon>Bacillati</taxon>
        <taxon>Actinomycetota</taxon>
        <taxon>Actinomycetes</taxon>
        <taxon>Streptosporangiales</taxon>
        <taxon>Streptosporangiaceae</taxon>
        <taxon>Nonomuraea</taxon>
    </lineage>
</organism>